<keyword evidence="4" id="KW-1185">Reference proteome</keyword>
<sequence length="217" mass="23414">MTNDEKTETLNRFNTLPAQVRKYFGLDQQELADYLGTSRPLLAHLEAGRRALASRVLLRLNSLAALLPAGAPARPAVPAPEVPPPGVPDADLLTARQDLEAELDTYQNRDSNLGYTDRQVARGKAETAALLTGVEAEIGMYTTMLATPGLSARLLKQNQSKLRRANDRRENLTDQGGARSGPARILAAVDAEQVDAQVVVLTDAQTQVTTHRATLPA</sequence>
<dbReference type="Proteomes" id="UP001500567">
    <property type="component" value="Unassembled WGS sequence"/>
</dbReference>
<name>A0ABP7RHY9_9BACT</name>
<gene>
    <name evidence="3" type="ORF">GCM10022408_05670</name>
</gene>
<evidence type="ECO:0000313" key="3">
    <source>
        <dbReference type="EMBL" id="GAA3997783.1"/>
    </source>
</evidence>
<dbReference type="PROSITE" id="PS50943">
    <property type="entry name" value="HTH_CROC1"/>
    <property type="match status" value="1"/>
</dbReference>
<evidence type="ECO:0000256" key="1">
    <source>
        <dbReference type="SAM" id="MobiDB-lite"/>
    </source>
</evidence>
<dbReference type="EMBL" id="BAABDJ010000002">
    <property type="protein sequence ID" value="GAA3997783.1"/>
    <property type="molecule type" value="Genomic_DNA"/>
</dbReference>
<dbReference type="InterPro" id="IPR001387">
    <property type="entry name" value="Cro/C1-type_HTH"/>
</dbReference>
<dbReference type="InterPro" id="IPR010982">
    <property type="entry name" value="Lambda_DNA-bd_dom_sf"/>
</dbReference>
<protein>
    <recommendedName>
        <fullName evidence="2">HTH cro/C1-type domain-containing protein</fullName>
    </recommendedName>
</protein>
<organism evidence="3 4">
    <name type="scientific">Hymenobacter fastidiosus</name>
    <dbReference type="NCBI Taxonomy" id="486264"/>
    <lineage>
        <taxon>Bacteria</taxon>
        <taxon>Pseudomonadati</taxon>
        <taxon>Bacteroidota</taxon>
        <taxon>Cytophagia</taxon>
        <taxon>Cytophagales</taxon>
        <taxon>Hymenobacteraceae</taxon>
        <taxon>Hymenobacter</taxon>
    </lineage>
</organism>
<evidence type="ECO:0000259" key="2">
    <source>
        <dbReference type="PROSITE" id="PS50943"/>
    </source>
</evidence>
<feature type="domain" description="HTH cro/C1-type" evidence="2">
    <location>
        <begin position="19"/>
        <end position="60"/>
    </location>
</feature>
<accession>A0ABP7RHY9</accession>
<dbReference type="CDD" id="cd00093">
    <property type="entry name" value="HTH_XRE"/>
    <property type="match status" value="1"/>
</dbReference>
<comment type="caution">
    <text evidence="3">The sequence shown here is derived from an EMBL/GenBank/DDBJ whole genome shotgun (WGS) entry which is preliminary data.</text>
</comment>
<dbReference type="Gene3D" id="1.10.260.40">
    <property type="entry name" value="lambda repressor-like DNA-binding domains"/>
    <property type="match status" value="1"/>
</dbReference>
<reference evidence="4" key="1">
    <citation type="journal article" date="2019" name="Int. J. Syst. Evol. Microbiol.">
        <title>The Global Catalogue of Microorganisms (GCM) 10K type strain sequencing project: providing services to taxonomists for standard genome sequencing and annotation.</title>
        <authorList>
            <consortium name="The Broad Institute Genomics Platform"/>
            <consortium name="The Broad Institute Genome Sequencing Center for Infectious Disease"/>
            <person name="Wu L."/>
            <person name="Ma J."/>
        </authorList>
    </citation>
    <scope>NUCLEOTIDE SEQUENCE [LARGE SCALE GENOMIC DNA]</scope>
    <source>
        <strain evidence="4">JCM 17224</strain>
    </source>
</reference>
<dbReference type="SUPFAM" id="SSF47413">
    <property type="entry name" value="lambda repressor-like DNA-binding domains"/>
    <property type="match status" value="1"/>
</dbReference>
<evidence type="ECO:0000313" key="4">
    <source>
        <dbReference type="Proteomes" id="UP001500567"/>
    </source>
</evidence>
<dbReference type="Pfam" id="PF01381">
    <property type="entry name" value="HTH_3"/>
    <property type="match status" value="1"/>
</dbReference>
<proteinExistence type="predicted"/>
<feature type="region of interest" description="Disordered" evidence="1">
    <location>
        <begin position="160"/>
        <end position="179"/>
    </location>
</feature>
<dbReference type="RefSeq" id="WP_345070848.1">
    <property type="nucleotide sequence ID" value="NZ_BAABDJ010000002.1"/>
</dbReference>